<keyword evidence="3" id="KW-1185">Reference proteome</keyword>
<name>S3CQM3_OPHP1</name>
<reference evidence="2 3" key="1">
    <citation type="journal article" date="2013" name="BMC Genomics">
        <title>The genome and transcriptome of the pine saprophyte Ophiostoma piceae, and a comparison with the bark beetle-associated pine pathogen Grosmannia clavigera.</title>
        <authorList>
            <person name="Haridas S."/>
            <person name="Wang Y."/>
            <person name="Lim L."/>
            <person name="Massoumi Alamouti S."/>
            <person name="Jackman S."/>
            <person name="Docking R."/>
            <person name="Robertson G."/>
            <person name="Birol I."/>
            <person name="Bohlmann J."/>
            <person name="Breuil C."/>
        </authorList>
    </citation>
    <scope>NUCLEOTIDE SEQUENCE [LARGE SCALE GENOMIC DNA]</scope>
    <source>
        <strain evidence="2 3">UAMH 11346</strain>
    </source>
</reference>
<dbReference type="AlphaFoldDB" id="S3CQM3"/>
<gene>
    <name evidence="2" type="ORF">F503_08812</name>
</gene>
<dbReference type="Proteomes" id="UP000016923">
    <property type="component" value="Unassembled WGS sequence"/>
</dbReference>
<evidence type="ECO:0000256" key="1">
    <source>
        <dbReference type="SAM" id="MobiDB-lite"/>
    </source>
</evidence>
<accession>S3CQM3</accession>
<evidence type="ECO:0000313" key="2">
    <source>
        <dbReference type="EMBL" id="EPE02935.1"/>
    </source>
</evidence>
<feature type="compositionally biased region" description="Low complexity" evidence="1">
    <location>
        <begin position="134"/>
        <end position="145"/>
    </location>
</feature>
<dbReference type="VEuPathDB" id="FungiDB:F503_08812"/>
<proteinExistence type="predicted"/>
<dbReference type="EMBL" id="KE148172">
    <property type="protein sequence ID" value="EPE02935.1"/>
    <property type="molecule type" value="Genomic_DNA"/>
</dbReference>
<sequence length="161" mass="18155">MRQHLRLNLWSMLQRLTFNPCSKHLLLSRCFNVQSQTNLASHWRKWLTNATSTVATHSNTTNGIWGIVSRLHGDTSGASWPEVLHCYEATHQSAMLRRFTKQHWRTVWYEAGVAELNCGCQKVASISLSIETPPNDNPVTTVTSPKDLKAAKGQGTLSKRL</sequence>
<dbReference type="HOGENOM" id="CLU_1644220_0_0_1"/>
<organism evidence="2 3">
    <name type="scientific">Ophiostoma piceae (strain UAMH 11346)</name>
    <name type="common">Sap stain fungus</name>
    <dbReference type="NCBI Taxonomy" id="1262450"/>
    <lineage>
        <taxon>Eukaryota</taxon>
        <taxon>Fungi</taxon>
        <taxon>Dikarya</taxon>
        <taxon>Ascomycota</taxon>
        <taxon>Pezizomycotina</taxon>
        <taxon>Sordariomycetes</taxon>
        <taxon>Sordariomycetidae</taxon>
        <taxon>Ophiostomatales</taxon>
        <taxon>Ophiostomataceae</taxon>
        <taxon>Ophiostoma</taxon>
    </lineage>
</organism>
<dbReference type="OrthoDB" id="3723548at2759"/>
<protein>
    <submittedName>
        <fullName evidence="2">Uncharacterized protein</fullName>
    </submittedName>
</protein>
<evidence type="ECO:0000313" key="3">
    <source>
        <dbReference type="Proteomes" id="UP000016923"/>
    </source>
</evidence>
<feature type="region of interest" description="Disordered" evidence="1">
    <location>
        <begin position="134"/>
        <end position="161"/>
    </location>
</feature>